<keyword evidence="3" id="KW-1185">Reference proteome</keyword>
<dbReference type="KEGG" id="tpol:Mal48_08090"/>
<organism evidence="2 3">
    <name type="scientific">Thalassoglobus polymorphus</name>
    <dbReference type="NCBI Taxonomy" id="2527994"/>
    <lineage>
        <taxon>Bacteria</taxon>
        <taxon>Pseudomonadati</taxon>
        <taxon>Planctomycetota</taxon>
        <taxon>Planctomycetia</taxon>
        <taxon>Planctomycetales</taxon>
        <taxon>Planctomycetaceae</taxon>
        <taxon>Thalassoglobus</taxon>
    </lineage>
</organism>
<accession>A0A517QJ19</accession>
<evidence type="ECO:0000313" key="2">
    <source>
        <dbReference type="EMBL" id="QDT31575.1"/>
    </source>
</evidence>
<name>A0A517QJ19_9PLAN</name>
<evidence type="ECO:0000313" key="3">
    <source>
        <dbReference type="Proteomes" id="UP000315724"/>
    </source>
</evidence>
<dbReference type="AlphaFoldDB" id="A0A517QJ19"/>
<evidence type="ECO:0000256" key="1">
    <source>
        <dbReference type="SAM" id="Phobius"/>
    </source>
</evidence>
<reference evidence="2 3" key="1">
    <citation type="submission" date="2019-02" db="EMBL/GenBank/DDBJ databases">
        <title>Deep-cultivation of Planctomycetes and their phenomic and genomic characterization uncovers novel biology.</title>
        <authorList>
            <person name="Wiegand S."/>
            <person name="Jogler M."/>
            <person name="Boedeker C."/>
            <person name="Pinto D."/>
            <person name="Vollmers J."/>
            <person name="Rivas-Marin E."/>
            <person name="Kohn T."/>
            <person name="Peeters S.H."/>
            <person name="Heuer A."/>
            <person name="Rast P."/>
            <person name="Oberbeckmann S."/>
            <person name="Bunk B."/>
            <person name="Jeske O."/>
            <person name="Meyerdierks A."/>
            <person name="Storesund J.E."/>
            <person name="Kallscheuer N."/>
            <person name="Luecker S."/>
            <person name="Lage O.M."/>
            <person name="Pohl T."/>
            <person name="Merkel B.J."/>
            <person name="Hornburger P."/>
            <person name="Mueller R.-W."/>
            <person name="Bruemmer F."/>
            <person name="Labrenz M."/>
            <person name="Spormann A.M."/>
            <person name="Op den Camp H."/>
            <person name="Overmann J."/>
            <person name="Amann R."/>
            <person name="Jetten M.S.M."/>
            <person name="Mascher T."/>
            <person name="Medema M.H."/>
            <person name="Devos D.P."/>
            <person name="Kaster A.-K."/>
            <person name="Ovreas L."/>
            <person name="Rohde M."/>
            <person name="Galperin M.Y."/>
            <person name="Jogler C."/>
        </authorList>
    </citation>
    <scope>NUCLEOTIDE SEQUENCE [LARGE SCALE GENOMIC DNA]</scope>
    <source>
        <strain evidence="2 3">Mal48</strain>
    </source>
</reference>
<keyword evidence="1" id="KW-0812">Transmembrane</keyword>
<gene>
    <name evidence="2" type="ORF">Mal48_08090</name>
</gene>
<dbReference type="Proteomes" id="UP000315724">
    <property type="component" value="Chromosome"/>
</dbReference>
<proteinExistence type="predicted"/>
<feature type="transmembrane region" description="Helical" evidence="1">
    <location>
        <begin position="21"/>
        <end position="40"/>
    </location>
</feature>
<sequence>MRRTIHIPGHATRHAATTVEFLTAGVLLSVVMTFLIPFVARISLVNQGIADREFALREVQNIVTELQLGSDVQELSHDAQKRLDNPQLSIQRTSETPKSLEQVTVSIQWTNRFGEPGSPVSLSYWQSQEEVE</sequence>
<keyword evidence="1" id="KW-1133">Transmembrane helix</keyword>
<evidence type="ECO:0008006" key="4">
    <source>
        <dbReference type="Google" id="ProtNLM"/>
    </source>
</evidence>
<dbReference type="EMBL" id="CP036267">
    <property type="protein sequence ID" value="QDT31575.1"/>
    <property type="molecule type" value="Genomic_DNA"/>
</dbReference>
<protein>
    <recommendedName>
        <fullName evidence="4">TadE-like protein</fullName>
    </recommendedName>
</protein>
<dbReference type="RefSeq" id="WP_145196258.1">
    <property type="nucleotide sequence ID" value="NZ_CP036267.1"/>
</dbReference>
<keyword evidence="1" id="KW-0472">Membrane</keyword>